<evidence type="ECO:0000256" key="1">
    <source>
        <dbReference type="SAM" id="SignalP"/>
    </source>
</evidence>
<feature type="chain" id="PRO_5014670066" description="Lipoprotein" evidence="1">
    <location>
        <begin position="27"/>
        <end position="178"/>
    </location>
</feature>
<name>A0A2M8HBR7_9GAMM</name>
<keyword evidence="1" id="KW-0732">Signal</keyword>
<dbReference type="PROSITE" id="PS51257">
    <property type="entry name" value="PROKAR_LIPOPROTEIN"/>
    <property type="match status" value="1"/>
</dbReference>
<dbReference type="EMBL" id="PGCP01000009">
    <property type="protein sequence ID" value="PJC93911.1"/>
    <property type="molecule type" value="Genomic_DNA"/>
</dbReference>
<dbReference type="OrthoDB" id="5587275at2"/>
<proteinExistence type="predicted"/>
<evidence type="ECO:0000313" key="3">
    <source>
        <dbReference type="Proteomes" id="UP000232060"/>
    </source>
</evidence>
<dbReference type="Proteomes" id="UP000232060">
    <property type="component" value="Unassembled WGS sequence"/>
</dbReference>
<keyword evidence="3" id="KW-1185">Reference proteome</keyword>
<sequence length="178" mass="19254">MPSYSRALGCVALALALGACSQSAPRKPAAVPKPVVPEAAVVAPQPDPDAVVQSAVAEPNPVFDEEYHGPDQGSLESVTALFARGYIESAMRETMLAAVHSDYPLLGMRDVRLTDPVGKFLTSAQARTTAHDYLYAGVQRRLGRPLSPAQWEQIWQGFPQQGSVSDWVKQTKRVLAKR</sequence>
<reference evidence="2 3" key="1">
    <citation type="submission" date="2017-11" db="EMBL/GenBank/DDBJ databases">
        <title>Draft genome sequence of environmental isolate Aeromonas lusitania sp. nov. MDC 2473.</title>
        <authorList>
            <person name="Colston S.M."/>
            <person name="Navarro A."/>
            <person name="Martinez-Murcia A.J."/>
            <person name="Graf J."/>
        </authorList>
    </citation>
    <scope>NUCLEOTIDE SEQUENCE [LARGE SCALE GENOMIC DNA]</scope>
    <source>
        <strain evidence="2 3">MDC 2473</strain>
    </source>
</reference>
<dbReference type="AlphaFoldDB" id="A0A2M8HBR7"/>
<comment type="caution">
    <text evidence="2">The sequence shown here is derived from an EMBL/GenBank/DDBJ whole genome shotgun (WGS) entry which is preliminary data.</text>
</comment>
<evidence type="ECO:0008006" key="4">
    <source>
        <dbReference type="Google" id="ProtNLM"/>
    </source>
</evidence>
<protein>
    <recommendedName>
        <fullName evidence="4">Lipoprotein</fullName>
    </recommendedName>
</protein>
<organism evidence="2 3">
    <name type="scientific">Aeromonas lusitana</name>
    <dbReference type="NCBI Taxonomy" id="931529"/>
    <lineage>
        <taxon>Bacteria</taxon>
        <taxon>Pseudomonadati</taxon>
        <taxon>Pseudomonadota</taxon>
        <taxon>Gammaproteobacteria</taxon>
        <taxon>Aeromonadales</taxon>
        <taxon>Aeromonadaceae</taxon>
        <taxon>Aeromonas</taxon>
    </lineage>
</organism>
<feature type="signal peptide" evidence="1">
    <location>
        <begin position="1"/>
        <end position="26"/>
    </location>
</feature>
<accession>A0A2M8HBR7</accession>
<evidence type="ECO:0000313" key="2">
    <source>
        <dbReference type="EMBL" id="PJC93911.1"/>
    </source>
</evidence>
<gene>
    <name evidence="2" type="ORF">CUC44_07085</name>
</gene>